<dbReference type="InterPro" id="IPR005704">
    <property type="entry name" value="Ribosomal_uS3_bac-typ"/>
</dbReference>
<dbReference type="PANTHER" id="PTHR11760:SF19">
    <property type="entry name" value="SMALL RIBOSOMAL SUBUNIT PROTEIN US3C"/>
    <property type="match status" value="1"/>
</dbReference>
<dbReference type="InterPro" id="IPR004087">
    <property type="entry name" value="KH_dom"/>
</dbReference>
<comment type="caution">
    <text evidence="10">The sequence shown here is derived from an EMBL/GenBank/DDBJ whole genome shotgun (WGS) entry which is preliminary data.</text>
</comment>
<keyword evidence="3 8" id="KW-0694">RNA-binding</keyword>
<dbReference type="InterPro" id="IPR057258">
    <property type="entry name" value="Ribosomal_uS3"/>
</dbReference>
<dbReference type="InterPro" id="IPR009019">
    <property type="entry name" value="KH_sf_prok-type"/>
</dbReference>
<evidence type="ECO:0000256" key="2">
    <source>
        <dbReference type="ARBA" id="ARBA00022730"/>
    </source>
</evidence>
<dbReference type="SUPFAM" id="SSF54821">
    <property type="entry name" value="Ribosomal protein S3 C-terminal domain"/>
    <property type="match status" value="1"/>
</dbReference>
<evidence type="ECO:0000256" key="6">
    <source>
        <dbReference type="ARBA" id="ARBA00024998"/>
    </source>
</evidence>
<dbReference type="CDD" id="cd02412">
    <property type="entry name" value="KH-II_30S_S3"/>
    <property type="match status" value="1"/>
</dbReference>
<dbReference type="PROSITE" id="PS50823">
    <property type="entry name" value="KH_TYPE_2"/>
    <property type="match status" value="1"/>
</dbReference>
<evidence type="ECO:0000256" key="4">
    <source>
        <dbReference type="ARBA" id="ARBA00022980"/>
    </source>
</evidence>
<dbReference type="HAMAP" id="MF_01309_B">
    <property type="entry name" value="Ribosomal_uS3_B"/>
    <property type="match status" value="1"/>
</dbReference>
<dbReference type="Pfam" id="PF00189">
    <property type="entry name" value="Ribosomal_S3_C"/>
    <property type="match status" value="1"/>
</dbReference>
<dbReference type="STRING" id="1802448.A2672_01655"/>
<dbReference type="GO" id="GO:0003729">
    <property type="term" value="F:mRNA binding"/>
    <property type="evidence" value="ECO:0007669"/>
    <property type="project" value="UniProtKB-UniRule"/>
</dbReference>
<dbReference type="InterPro" id="IPR015946">
    <property type="entry name" value="KH_dom-like_a/b"/>
</dbReference>
<gene>
    <name evidence="8" type="primary">rpsC</name>
    <name evidence="10" type="ORF">A2672_01655</name>
</gene>
<dbReference type="InterPro" id="IPR036419">
    <property type="entry name" value="Ribosomal_S3_C_sf"/>
</dbReference>
<dbReference type="GO" id="GO:0022627">
    <property type="term" value="C:cytosolic small ribosomal subunit"/>
    <property type="evidence" value="ECO:0007669"/>
    <property type="project" value="TreeGrafter"/>
</dbReference>
<keyword evidence="4 8" id="KW-0689">Ribosomal protein</keyword>
<dbReference type="FunFam" id="3.30.300.20:FF:000001">
    <property type="entry name" value="30S ribosomal protein S3"/>
    <property type="match status" value="1"/>
</dbReference>
<dbReference type="EMBL" id="MHTT01000027">
    <property type="protein sequence ID" value="OHA64872.1"/>
    <property type="molecule type" value="Genomic_DNA"/>
</dbReference>
<dbReference type="Proteomes" id="UP000178065">
    <property type="component" value="Unassembled WGS sequence"/>
</dbReference>
<reference evidence="10 11" key="1">
    <citation type="journal article" date="2016" name="Nat. Commun.">
        <title>Thousands of microbial genomes shed light on interconnected biogeochemical processes in an aquifer system.</title>
        <authorList>
            <person name="Anantharaman K."/>
            <person name="Brown C.T."/>
            <person name="Hug L.A."/>
            <person name="Sharon I."/>
            <person name="Castelle C.J."/>
            <person name="Probst A.J."/>
            <person name="Thomas B.C."/>
            <person name="Singh A."/>
            <person name="Wilkins M.J."/>
            <person name="Karaoz U."/>
            <person name="Brodie E.L."/>
            <person name="Williams K.H."/>
            <person name="Hubbard S.S."/>
            <person name="Banfield J.F."/>
        </authorList>
    </citation>
    <scope>NUCLEOTIDE SEQUENCE [LARGE SCALE GENOMIC DNA]</scope>
</reference>
<dbReference type="Gene3D" id="3.30.300.20">
    <property type="match status" value="1"/>
</dbReference>
<dbReference type="Pfam" id="PF07650">
    <property type="entry name" value="KH_2"/>
    <property type="match status" value="1"/>
</dbReference>
<keyword evidence="5 8" id="KW-0687">Ribonucleoprotein</keyword>
<evidence type="ECO:0000256" key="3">
    <source>
        <dbReference type="ARBA" id="ARBA00022884"/>
    </source>
</evidence>
<dbReference type="GO" id="GO:0019843">
    <property type="term" value="F:rRNA binding"/>
    <property type="evidence" value="ECO:0007669"/>
    <property type="project" value="UniProtKB-UniRule"/>
</dbReference>
<keyword evidence="2 8" id="KW-0699">rRNA-binding</keyword>
<dbReference type="GO" id="GO:0003735">
    <property type="term" value="F:structural constituent of ribosome"/>
    <property type="evidence" value="ECO:0007669"/>
    <property type="project" value="InterPro"/>
</dbReference>
<dbReference type="SMART" id="SM00322">
    <property type="entry name" value="KH"/>
    <property type="match status" value="1"/>
</dbReference>
<comment type="subunit">
    <text evidence="8">Part of the 30S ribosomal subunit. Forms a tight complex with proteins S10 and S14.</text>
</comment>
<evidence type="ECO:0000313" key="11">
    <source>
        <dbReference type="Proteomes" id="UP000178065"/>
    </source>
</evidence>
<evidence type="ECO:0000313" key="10">
    <source>
        <dbReference type="EMBL" id="OHA64872.1"/>
    </source>
</evidence>
<proteinExistence type="inferred from homology"/>
<comment type="similarity">
    <text evidence="1 8">Belongs to the universal ribosomal protein uS3 family.</text>
</comment>
<dbReference type="NCBIfam" id="TIGR01009">
    <property type="entry name" value="rpsC_bact"/>
    <property type="match status" value="1"/>
</dbReference>
<protein>
    <recommendedName>
        <fullName evidence="7 8">Small ribosomal subunit protein uS3</fullName>
    </recommendedName>
</protein>
<evidence type="ECO:0000256" key="7">
    <source>
        <dbReference type="ARBA" id="ARBA00035257"/>
    </source>
</evidence>
<dbReference type="SUPFAM" id="SSF54814">
    <property type="entry name" value="Prokaryotic type KH domain (KH-domain type II)"/>
    <property type="match status" value="1"/>
</dbReference>
<dbReference type="AlphaFoldDB" id="A0A1G2QXZ9"/>
<dbReference type="Gene3D" id="3.30.1140.32">
    <property type="entry name" value="Ribosomal protein S3, C-terminal domain"/>
    <property type="match status" value="1"/>
</dbReference>
<organism evidence="10 11">
    <name type="scientific">Candidatus Wildermuthbacteria bacterium RIFCSPHIGHO2_01_FULL_49_22b</name>
    <dbReference type="NCBI Taxonomy" id="1802448"/>
    <lineage>
        <taxon>Bacteria</taxon>
        <taxon>Candidatus Wildermuthiibacteriota</taxon>
    </lineage>
</organism>
<dbReference type="InterPro" id="IPR001351">
    <property type="entry name" value="Ribosomal_uS3_C"/>
</dbReference>
<dbReference type="PANTHER" id="PTHR11760">
    <property type="entry name" value="30S/40S RIBOSOMAL PROTEIN S3"/>
    <property type="match status" value="1"/>
</dbReference>
<evidence type="ECO:0000256" key="5">
    <source>
        <dbReference type="ARBA" id="ARBA00023274"/>
    </source>
</evidence>
<comment type="function">
    <text evidence="6 8">Binds the lower part of the 30S subunit head. Binds mRNA in the 70S ribosome, positioning it for translation.</text>
</comment>
<dbReference type="GO" id="GO:0006412">
    <property type="term" value="P:translation"/>
    <property type="evidence" value="ECO:0007669"/>
    <property type="project" value="UniProtKB-UniRule"/>
</dbReference>
<sequence length="211" mass="24185">MSHKVHPKIFRIRETKDWVSRWVDKKRFAANLEQDFRIREFLQKKLKDALLDSIEIERFAGRLTVIISAGRPGLIIGRGGSGIELVKKALHKLVGVQDIRLEIREIKNQYESAALIAQNVAQQLEKRMPHRRVLKQTMQKIMANRNIQGARVEVAGRLGGADIARREGLKEGRLPLQTQRAKVDYSLMEAKTTYGTIGVKVWLYKGETFDD</sequence>
<accession>A0A1G2QXZ9</accession>
<evidence type="ECO:0000259" key="9">
    <source>
        <dbReference type="PROSITE" id="PS50823"/>
    </source>
</evidence>
<name>A0A1G2QXZ9_9BACT</name>
<feature type="domain" description="KH type-2" evidence="9">
    <location>
        <begin position="38"/>
        <end position="107"/>
    </location>
</feature>
<evidence type="ECO:0000256" key="1">
    <source>
        <dbReference type="ARBA" id="ARBA00010761"/>
    </source>
</evidence>
<dbReference type="InterPro" id="IPR004044">
    <property type="entry name" value="KH_dom_type_2"/>
</dbReference>
<evidence type="ECO:0000256" key="8">
    <source>
        <dbReference type="HAMAP-Rule" id="MF_01309"/>
    </source>
</evidence>